<feature type="domain" description="CAP-Gly" evidence="2">
    <location>
        <begin position="24"/>
        <end position="71"/>
    </location>
</feature>
<feature type="coiled-coil region" evidence="1">
    <location>
        <begin position="122"/>
        <end position="192"/>
    </location>
</feature>
<name>A0A1E4RNN8_9ASCO</name>
<dbReference type="Gene3D" id="2.30.30.190">
    <property type="entry name" value="CAP Gly-rich-like domain"/>
    <property type="match status" value="1"/>
</dbReference>
<keyword evidence="1" id="KW-0175">Coiled coil</keyword>
<evidence type="ECO:0000313" key="4">
    <source>
        <dbReference type="Proteomes" id="UP000095085"/>
    </source>
</evidence>
<dbReference type="SUPFAM" id="SSF74924">
    <property type="entry name" value="Cap-Gly domain"/>
    <property type="match status" value="1"/>
</dbReference>
<dbReference type="Proteomes" id="UP000095085">
    <property type="component" value="Unassembled WGS sequence"/>
</dbReference>
<dbReference type="OrthoDB" id="2130750at2759"/>
<evidence type="ECO:0000256" key="1">
    <source>
        <dbReference type="SAM" id="Coils"/>
    </source>
</evidence>
<sequence>MSEYIGSKVAIPGTRGYGTLKYYGPIEGKQGLFAGIELTGPIAASRGKNNGSVNGIQYFDVIQPMSGLFLPIDRLKQANPQIGGSKYNDLKLKYDINEREMNEKMEILNELRITVNDLQPLLEEYEIDISEKDKKLSRQKSEFERAREEWRSSIQLLVNTHEETEILYDQKFRELREYIERLLKEKDDISNNNQITTPTSNSSSKKIYHGDDHESEIERLNLVIHDLNLEHHLLEKNYTAKIQNDLNHQLEIRPTFEELSDLQKSLDELDTLHENELNTKSTQINSLSESNKDLENQLNDFKQKNIDLEDKIKTLQELNQSSLIQLESENIAPNSLDGLPIYKPAAPIDPSAGKDDWCGLCERDGHSSINCPYENDVF</sequence>
<dbReference type="GeneID" id="30993797"/>
<feature type="coiled-coil region" evidence="1">
    <location>
        <begin position="277"/>
        <end position="318"/>
    </location>
</feature>
<evidence type="ECO:0000259" key="2">
    <source>
        <dbReference type="PROSITE" id="PS50245"/>
    </source>
</evidence>
<dbReference type="Pfam" id="PF01302">
    <property type="entry name" value="CAP_GLY"/>
    <property type="match status" value="1"/>
</dbReference>
<dbReference type="RefSeq" id="XP_020077961.1">
    <property type="nucleotide sequence ID" value="XM_020219247.1"/>
</dbReference>
<dbReference type="STRING" id="984485.A0A1E4RNN8"/>
<keyword evidence="4" id="KW-1185">Reference proteome</keyword>
<reference evidence="4" key="1">
    <citation type="submission" date="2016-05" db="EMBL/GenBank/DDBJ databases">
        <title>Comparative genomics of biotechnologically important yeasts.</title>
        <authorList>
            <consortium name="DOE Joint Genome Institute"/>
            <person name="Riley R."/>
            <person name="Haridas S."/>
            <person name="Wolfe K.H."/>
            <person name="Lopes M.R."/>
            <person name="Hittinger C.T."/>
            <person name="Goker M."/>
            <person name="Salamov A."/>
            <person name="Wisecaver J."/>
            <person name="Long T.M."/>
            <person name="Aerts A.L."/>
            <person name="Barry K."/>
            <person name="Choi C."/>
            <person name="Clum A."/>
            <person name="Coughlan A.Y."/>
            <person name="Deshpande S."/>
            <person name="Douglass A.P."/>
            <person name="Hanson S.J."/>
            <person name="Klenk H.-P."/>
            <person name="Labutti K."/>
            <person name="Lapidus A."/>
            <person name="Lindquist E."/>
            <person name="Lipzen A."/>
            <person name="Meier-Kolthoff J.P."/>
            <person name="Ohm R.A."/>
            <person name="Otillar R.P."/>
            <person name="Pangilinan J."/>
            <person name="Peng Y."/>
            <person name="Rokas A."/>
            <person name="Rosa C.A."/>
            <person name="Scheuner C."/>
            <person name="Sibirny A.A."/>
            <person name="Slot J.C."/>
            <person name="Stielow J.B."/>
            <person name="Sun H."/>
            <person name="Kurtzman C.P."/>
            <person name="Blackwell M."/>
            <person name="Grigoriev I.V."/>
            <person name="Jeffries T.W."/>
        </authorList>
    </citation>
    <scope>NUCLEOTIDE SEQUENCE [LARGE SCALE GENOMIC DNA]</scope>
    <source>
        <strain evidence="4">NRRL Y-1933</strain>
    </source>
</reference>
<accession>A0A1E4RNN8</accession>
<gene>
    <name evidence="3" type="ORF">HYPBUDRAFT_120766</name>
</gene>
<evidence type="ECO:0000313" key="3">
    <source>
        <dbReference type="EMBL" id="ODV68894.1"/>
    </source>
</evidence>
<dbReference type="AlphaFoldDB" id="A0A1E4RNN8"/>
<dbReference type="InterPro" id="IPR036859">
    <property type="entry name" value="CAP-Gly_dom_sf"/>
</dbReference>
<dbReference type="EMBL" id="KV454539">
    <property type="protein sequence ID" value="ODV68894.1"/>
    <property type="molecule type" value="Genomic_DNA"/>
</dbReference>
<dbReference type="PROSITE" id="PS50245">
    <property type="entry name" value="CAP_GLY_2"/>
    <property type="match status" value="1"/>
</dbReference>
<dbReference type="SMART" id="SM01052">
    <property type="entry name" value="CAP_GLY"/>
    <property type="match status" value="1"/>
</dbReference>
<organism evidence="3 4">
    <name type="scientific">Hyphopichia burtonii NRRL Y-1933</name>
    <dbReference type="NCBI Taxonomy" id="984485"/>
    <lineage>
        <taxon>Eukaryota</taxon>
        <taxon>Fungi</taxon>
        <taxon>Dikarya</taxon>
        <taxon>Ascomycota</taxon>
        <taxon>Saccharomycotina</taxon>
        <taxon>Pichiomycetes</taxon>
        <taxon>Debaryomycetaceae</taxon>
        <taxon>Hyphopichia</taxon>
    </lineage>
</organism>
<protein>
    <recommendedName>
        <fullName evidence="2">CAP-Gly domain-containing protein</fullName>
    </recommendedName>
</protein>
<dbReference type="InterPro" id="IPR000938">
    <property type="entry name" value="CAP-Gly_domain"/>
</dbReference>
<proteinExistence type="predicted"/>